<feature type="region of interest" description="Disordered" evidence="1">
    <location>
        <begin position="1"/>
        <end position="41"/>
    </location>
</feature>
<dbReference type="InParanoid" id="A0A2T3A4Z3"/>
<dbReference type="EMBL" id="KZ678468">
    <property type="protein sequence ID" value="PSR82875.1"/>
    <property type="molecule type" value="Genomic_DNA"/>
</dbReference>
<name>A0A2T3A4Z3_9PEZI</name>
<dbReference type="AlphaFoldDB" id="A0A2T3A4Z3"/>
<evidence type="ECO:0000256" key="1">
    <source>
        <dbReference type="SAM" id="MobiDB-lite"/>
    </source>
</evidence>
<evidence type="ECO:0000313" key="2">
    <source>
        <dbReference type="EMBL" id="PSR82875.1"/>
    </source>
</evidence>
<sequence>MHTGSISRLQAQSGRASASQAKSLPASQPSTSPAWPSPALHQNLHVSSSEDWPTGLCTECFETVSCSPAPLSTAGPFTCSPTCSSCPTLVALWQPTRRFSRAPEATLPLFCYLAPPSLPWAAIFPQSSGPTRCTDSVLA</sequence>
<proteinExistence type="predicted"/>
<gene>
    <name evidence="2" type="ORF">BD289DRAFT_436638</name>
</gene>
<accession>A0A2T3A4Z3</accession>
<feature type="compositionally biased region" description="Polar residues" evidence="1">
    <location>
        <begin position="25"/>
        <end position="34"/>
    </location>
</feature>
<protein>
    <submittedName>
        <fullName evidence="2">Uncharacterized protein</fullName>
    </submittedName>
</protein>
<feature type="compositionally biased region" description="Low complexity" evidence="1">
    <location>
        <begin position="10"/>
        <end position="23"/>
    </location>
</feature>
<reference evidence="2 3" key="1">
    <citation type="journal article" date="2018" name="Mycol. Prog.">
        <title>Coniella lustricola, a new species from submerged detritus.</title>
        <authorList>
            <person name="Raudabaugh D.B."/>
            <person name="Iturriaga T."/>
            <person name="Carver A."/>
            <person name="Mondo S."/>
            <person name="Pangilinan J."/>
            <person name="Lipzen A."/>
            <person name="He G."/>
            <person name="Amirebrahimi M."/>
            <person name="Grigoriev I.V."/>
            <person name="Miller A.N."/>
        </authorList>
    </citation>
    <scope>NUCLEOTIDE SEQUENCE [LARGE SCALE GENOMIC DNA]</scope>
    <source>
        <strain evidence="2 3">B22-T-1</strain>
    </source>
</reference>
<organism evidence="2 3">
    <name type="scientific">Coniella lustricola</name>
    <dbReference type="NCBI Taxonomy" id="2025994"/>
    <lineage>
        <taxon>Eukaryota</taxon>
        <taxon>Fungi</taxon>
        <taxon>Dikarya</taxon>
        <taxon>Ascomycota</taxon>
        <taxon>Pezizomycotina</taxon>
        <taxon>Sordariomycetes</taxon>
        <taxon>Sordariomycetidae</taxon>
        <taxon>Diaporthales</taxon>
        <taxon>Schizoparmaceae</taxon>
        <taxon>Coniella</taxon>
    </lineage>
</organism>
<dbReference type="Proteomes" id="UP000241462">
    <property type="component" value="Unassembled WGS sequence"/>
</dbReference>
<evidence type="ECO:0000313" key="3">
    <source>
        <dbReference type="Proteomes" id="UP000241462"/>
    </source>
</evidence>
<keyword evidence="3" id="KW-1185">Reference proteome</keyword>